<dbReference type="PANTHER" id="PTHR30191:SF0">
    <property type="entry name" value="FORMATE ACETYLTRANSFERASE 1"/>
    <property type="match status" value="1"/>
</dbReference>
<dbReference type="PANTHER" id="PTHR30191">
    <property type="entry name" value="FORMATE ACETYLTRANSFERASE"/>
    <property type="match status" value="1"/>
</dbReference>
<name>A0A929MZG5_9ACTO</name>
<feature type="domain" description="PFL" evidence="1">
    <location>
        <begin position="2"/>
        <end position="124"/>
    </location>
</feature>
<dbReference type="GO" id="GO:0008861">
    <property type="term" value="F:formate C-acetyltransferase activity"/>
    <property type="evidence" value="ECO:0007669"/>
    <property type="project" value="TreeGrafter"/>
</dbReference>
<dbReference type="Gene3D" id="3.20.70.20">
    <property type="match status" value="1"/>
</dbReference>
<dbReference type="InterPro" id="IPR004184">
    <property type="entry name" value="PFL_dom"/>
</dbReference>
<dbReference type="EMBL" id="JABZFZ010000177">
    <property type="protein sequence ID" value="MBF0940059.1"/>
    <property type="molecule type" value="Genomic_DNA"/>
</dbReference>
<organism evidence="2 3">
    <name type="scientific">Schaalia georgiae</name>
    <dbReference type="NCBI Taxonomy" id="52768"/>
    <lineage>
        <taxon>Bacteria</taxon>
        <taxon>Bacillati</taxon>
        <taxon>Actinomycetota</taxon>
        <taxon>Actinomycetes</taxon>
        <taxon>Actinomycetales</taxon>
        <taxon>Actinomycetaceae</taxon>
        <taxon>Schaalia</taxon>
    </lineage>
</organism>
<dbReference type="AlphaFoldDB" id="A0A929MZG5"/>
<evidence type="ECO:0000313" key="2">
    <source>
        <dbReference type="EMBL" id="MBF0940059.1"/>
    </source>
</evidence>
<gene>
    <name evidence="2" type="ORF">HXK03_04195</name>
</gene>
<proteinExistence type="predicted"/>
<accession>A0A929MZG5</accession>
<dbReference type="Pfam" id="PF02901">
    <property type="entry name" value="PFL-like"/>
    <property type="match status" value="1"/>
</dbReference>
<dbReference type="Proteomes" id="UP000718630">
    <property type="component" value="Unassembled WGS sequence"/>
</dbReference>
<dbReference type="InterPro" id="IPR050244">
    <property type="entry name" value="Auton_GlycylRad_Cofactor"/>
</dbReference>
<reference evidence="2" key="1">
    <citation type="submission" date="2020-04" db="EMBL/GenBank/DDBJ databases">
        <title>Deep metagenomics examines the oral microbiome during advanced dental caries in children, revealing novel taxa and co-occurrences with host molecules.</title>
        <authorList>
            <person name="Baker J.L."/>
            <person name="Morton J.T."/>
            <person name="Dinis M."/>
            <person name="Alvarez R."/>
            <person name="Tran N.C."/>
            <person name="Knight R."/>
            <person name="Edlund A."/>
        </authorList>
    </citation>
    <scope>NUCLEOTIDE SEQUENCE</scope>
    <source>
        <strain evidence="2">JCVI_32_bin.64</strain>
    </source>
</reference>
<feature type="non-terminal residue" evidence="2">
    <location>
        <position position="124"/>
    </location>
</feature>
<dbReference type="SUPFAM" id="SSF51998">
    <property type="entry name" value="PFL-like glycyl radical enzymes"/>
    <property type="match status" value="1"/>
</dbReference>
<dbReference type="GO" id="GO:0005829">
    <property type="term" value="C:cytosol"/>
    <property type="evidence" value="ECO:0007669"/>
    <property type="project" value="TreeGrafter"/>
</dbReference>
<dbReference type="PROSITE" id="PS51554">
    <property type="entry name" value="PFL"/>
    <property type="match status" value="1"/>
</dbReference>
<sequence>MTTDENAWEGFVEGTWSQEIDVRDFIQRNYTPYEGDASFLAGPTEKTLRVWNTLEEKYLSEERKVRILDVDTDTPADIDAFKPGYICEDDDVIVGLQTDAPLKRAMMPNGGWRMVETAIHEAGK</sequence>
<protein>
    <submittedName>
        <fullName evidence="2">Formate acetyltransferase</fullName>
    </submittedName>
</protein>
<evidence type="ECO:0000259" key="1">
    <source>
        <dbReference type="PROSITE" id="PS51554"/>
    </source>
</evidence>
<evidence type="ECO:0000313" key="3">
    <source>
        <dbReference type="Proteomes" id="UP000718630"/>
    </source>
</evidence>
<comment type="caution">
    <text evidence="2">The sequence shown here is derived from an EMBL/GenBank/DDBJ whole genome shotgun (WGS) entry which is preliminary data.</text>
</comment>